<feature type="region of interest" description="Disordered" evidence="2">
    <location>
        <begin position="283"/>
        <end position="327"/>
    </location>
</feature>
<evidence type="ECO:0000259" key="3">
    <source>
        <dbReference type="Pfam" id="PF07727"/>
    </source>
</evidence>
<dbReference type="PANTHER" id="PTHR48462">
    <property type="entry name" value="PROTEIN, PUTATIVE-RELATED"/>
    <property type="match status" value="1"/>
</dbReference>
<dbReference type="InterPro" id="IPR013103">
    <property type="entry name" value="RVT_2"/>
</dbReference>
<protein>
    <submittedName>
        <fullName evidence="4">Putative ribonuclease H-like domain-containing protein</fullName>
    </submittedName>
</protein>
<sequence length="940" mass="106152">PLGFQDPEFPAKVYKVEKAMYGLHQASRAWYGTLSKYLLKNGFQRAYSDSDYGGATQDRKSTTGGCQFLGRRLISWQCKKQTIIATSTTKAEYVTAASCCGQVLWIQNQLLDYVYNFMNTKIYIDNNSAICIVKNHVYHSKTKHIEIRHHFIRDCFEKKLISVDHIHTDENVADLLTKPFDEGRFWLSMSCEDLSREISSSVLCLIETTDEGTKILATVDGILRTVTELSLRRNLKLQDEEGIRFNEFSSNITTALVCLATNRTYNFSKMIFDGLVKNINNKGKGSSIPSEPHHTPSSEASQTSHTTHTSPTLLPVTTTSIPTVTPSKTLPIRQYTQRARIAQSSTLPTITNEHESPLRDVSQGEAYPTDSGFIAYQDRANIANLQRQHSDMLAKFQAQEVEINRLKEKVKLLEDKDGVVAQRSKDDAPIKGRSLDEREAAAERISDDSEEMATILTYMDAVTVLAGGVVDVPTDSGYIPTSSTPTEVLVPTTGPTVPTGSEKVPTASLVFATATVVTPYPRRKGKEVMVESDTPKKQKIQEQIDAQVAKELEEKLEREDQRKSEQIAIDAKVARIHVEEELQSMIDGLDTNNEIVAKYMQEYHQFALELRIERRIELISDLVKSNLGWKVKDFRGMTFKEVEAKFNSVWKQIEDFIPMGSKEEVERIKRKCLSLEQESTKKQKTSEEVLEEAKSPEEVPEEKVKEMMQLVPIEEVYVESLQVKHRIIDWKVYSEGQRSYCKITRLGGGVHHVTAKDKEISMQVEKDYPLRKGRIVRNKMHKAFPLQVIEFPLVEELPTASEESDHYQKKSKATAEKIALLSKVKKKLEICVRRFGVSPLVGLNSRGFTAGQAALKAASRKVTKHEKACVENQHVFILCVFNTFGFIAPEEAELFSRVQRVMHNNVMTPRSTDVVFKCIGFAIQKGLATQLVSRLPSTTM</sequence>
<comment type="caution">
    <text evidence="4">The sequence shown here is derived from an EMBL/GenBank/DDBJ whole genome shotgun (WGS) entry which is preliminary data.</text>
</comment>
<evidence type="ECO:0000256" key="2">
    <source>
        <dbReference type="SAM" id="MobiDB-lite"/>
    </source>
</evidence>
<feature type="coiled-coil region" evidence="1">
    <location>
        <begin position="382"/>
        <end position="416"/>
    </location>
</feature>
<dbReference type="EMBL" id="BKCJ010001120">
    <property type="protein sequence ID" value="GEU38995.1"/>
    <property type="molecule type" value="Genomic_DNA"/>
</dbReference>
<accession>A0A6L2JT47</accession>
<evidence type="ECO:0000256" key="1">
    <source>
        <dbReference type="SAM" id="Coils"/>
    </source>
</evidence>
<organism evidence="4">
    <name type="scientific">Tanacetum cinerariifolium</name>
    <name type="common">Dalmatian daisy</name>
    <name type="synonym">Chrysanthemum cinerariifolium</name>
    <dbReference type="NCBI Taxonomy" id="118510"/>
    <lineage>
        <taxon>Eukaryota</taxon>
        <taxon>Viridiplantae</taxon>
        <taxon>Streptophyta</taxon>
        <taxon>Embryophyta</taxon>
        <taxon>Tracheophyta</taxon>
        <taxon>Spermatophyta</taxon>
        <taxon>Magnoliopsida</taxon>
        <taxon>eudicotyledons</taxon>
        <taxon>Gunneridae</taxon>
        <taxon>Pentapetalae</taxon>
        <taxon>asterids</taxon>
        <taxon>campanulids</taxon>
        <taxon>Asterales</taxon>
        <taxon>Asteraceae</taxon>
        <taxon>Asteroideae</taxon>
        <taxon>Anthemideae</taxon>
        <taxon>Anthemidinae</taxon>
        <taxon>Tanacetum</taxon>
    </lineage>
</organism>
<feature type="non-terminal residue" evidence="4">
    <location>
        <position position="1"/>
    </location>
</feature>
<feature type="compositionally biased region" description="Low complexity" evidence="2">
    <location>
        <begin position="303"/>
        <end position="327"/>
    </location>
</feature>
<feature type="domain" description="Reverse transcriptase Ty1/copia-type" evidence="3">
    <location>
        <begin position="1"/>
        <end position="46"/>
    </location>
</feature>
<dbReference type="CDD" id="cd09272">
    <property type="entry name" value="RNase_HI_RT_Ty1"/>
    <property type="match status" value="1"/>
</dbReference>
<dbReference type="AlphaFoldDB" id="A0A6L2JT47"/>
<evidence type="ECO:0000313" key="4">
    <source>
        <dbReference type="EMBL" id="GEU38995.1"/>
    </source>
</evidence>
<dbReference type="Pfam" id="PF07727">
    <property type="entry name" value="RVT_2"/>
    <property type="match status" value="1"/>
</dbReference>
<gene>
    <name evidence="4" type="ORF">Tci_010973</name>
</gene>
<keyword evidence="1" id="KW-0175">Coiled coil</keyword>
<reference evidence="4" key="1">
    <citation type="journal article" date="2019" name="Sci. Rep.">
        <title>Draft genome of Tanacetum cinerariifolium, the natural source of mosquito coil.</title>
        <authorList>
            <person name="Yamashiro T."/>
            <person name="Shiraishi A."/>
            <person name="Satake H."/>
            <person name="Nakayama K."/>
        </authorList>
    </citation>
    <scope>NUCLEOTIDE SEQUENCE</scope>
</reference>
<proteinExistence type="predicted"/>
<name>A0A6L2JT47_TANCI</name>
<dbReference type="PANTHER" id="PTHR48462:SF1">
    <property type="entry name" value="PROTEIN, PUTATIVE-RELATED"/>
    <property type="match status" value="1"/>
</dbReference>